<evidence type="ECO:0000256" key="1">
    <source>
        <dbReference type="SAM" id="MobiDB-lite"/>
    </source>
</evidence>
<feature type="compositionally biased region" description="Polar residues" evidence="1">
    <location>
        <begin position="574"/>
        <end position="589"/>
    </location>
</feature>
<dbReference type="EMBL" id="HG529594">
    <property type="protein sequence ID" value="CDI53840.1"/>
    <property type="molecule type" value="Genomic_DNA"/>
</dbReference>
<proteinExistence type="predicted"/>
<keyword evidence="2" id="KW-0472">Membrane</keyword>
<feature type="region of interest" description="Disordered" evidence="1">
    <location>
        <begin position="478"/>
        <end position="505"/>
    </location>
</feature>
<feature type="region of interest" description="Disordered" evidence="1">
    <location>
        <begin position="756"/>
        <end position="796"/>
    </location>
</feature>
<feature type="transmembrane region" description="Helical" evidence="2">
    <location>
        <begin position="666"/>
        <end position="687"/>
    </location>
</feature>
<feature type="compositionally biased region" description="Low complexity" evidence="1">
    <location>
        <begin position="221"/>
        <end position="230"/>
    </location>
</feature>
<feature type="compositionally biased region" description="Polar residues" evidence="1">
    <location>
        <begin position="483"/>
        <end position="493"/>
    </location>
</feature>
<evidence type="ECO:0000313" key="3">
    <source>
        <dbReference type="EMBL" id="CDI53840.1"/>
    </source>
</evidence>
<reference evidence="3" key="1">
    <citation type="journal article" date="2014" name="Genome Biol. Evol.">
        <title>Gene Loss Rather Than Gene Gain Is Associated with a Host Jump from Monocots to Dicots in the Smut Fungus Melanopsichium pennsylvanicum.</title>
        <authorList>
            <person name="Sharma R."/>
            <person name="Mishra B."/>
            <person name="Runge F."/>
            <person name="Thines M."/>
        </authorList>
    </citation>
    <scope>NUCLEOTIDE SEQUENCE</scope>
    <source>
        <strain evidence="3">4</strain>
    </source>
</reference>
<protein>
    <submittedName>
        <fullName evidence="3">Uncharacterized protein</fullName>
    </submittedName>
</protein>
<feature type="compositionally biased region" description="Low complexity" evidence="1">
    <location>
        <begin position="238"/>
        <end position="250"/>
    </location>
</feature>
<keyword evidence="2" id="KW-0812">Transmembrane</keyword>
<accession>A0A077QUX4</accession>
<dbReference type="AlphaFoldDB" id="A0A077QUX4"/>
<keyword evidence="2" id="KW-1133">Transmembrane helix</keyword>
<feature type="region of interest" description="Disordered" evidence="1">
    <location>
        <begin position="574"/>
        <end position="604"/>
    </location>
</feature>
<evidence type="ECO:0000256" key="2">
    <source>
        <dbReference type="SAM" id="Phobius"/>
    </source>
</evidence>
<feature type="region of interest" description="Disordered" evidence="1">
    <location>
        <begin position="212"/>
        <end position="250"/>
    </location>
</feature>
<sequence>MLRSGAATPSPSIPFSKSRICKKLVVKGHACSYGASYTLFLRVQLPSRDRQETHTLIADAQVELQDAVVHCLDSSGAAPALSTSAATAANALGIPLSIDHELNDSFIDFDSANETHSRGPLGSHDHTDVPAVVRQSDGSIILRSNARSSPRAKLAIAPTANGTSYMVTLRLFVQPESQPPMSPFSVCLPIPSCLNNFMRFTVDESIDDKLGSQGMTVEVDPPILSVSSPRRPSRRRSSASSSHLAPSIASYSDQEADVTLLGSASVDDSDIEQDDTAIMGPFQACDALVIRIAAQQAGDLVSSILASRVLPNALKARRARCSIAYERPSPTRSAAMAGAPVHASGYSATAIAFEATLQLEEPFFPGLDREVLLYIHFDPELSIAKWQPVAVDASRGILSWSFNPIMSSSSSPSQKPAAADEALLAKPPTFEIEDLVVLPEPSLQPPENEDLLSVAPPKGIDNVNFDFSLDNAAAPTAKRRRFSLQSTGSSKILPSQPPSEPTDTASAAPKILMVAFSLLPVLQGNEPLTVTVRGSLEMNFSSPVASGLQDLEKLPRGLIVPAALTHEYTQPTFVHNQSTTPQGQPSGEQPKSLEDSRETVQQTHDQALSMQISNPTGDAKTDEVLRQALAIIAAHNETLSKSYRQVTPSFGQTTSSQEKEQSRNDWMLRISHMLWTLFLTAMIFMLFNAGQNANRALSAKLDELSRIVEAYATANAQSYSPPQAEAELLGPGFAGATSIPKGQSGFVFPSGDSLDGPHVSHDASTAESVDLVEERPSWQDGPCEDDELHPSTSGGEVSHYRSSWLQELLRMPALFIQRFLRLFIGA</sequence>
<organism evidence="3">
    <name type="scientific">Melanopsichium pennsylvanicum 4</name>
    <dbReference type="NCBI Taxonomy" id="1398559"/>
    <lineage>
        <taxon>Eukaryota</taxon>
        <taxon>Fungi</taxon>
        <taxon>Dikarya</taxon>
        <taxon>Basidiomycota</taxon>
        <taxon>Ustilaginomycotina</taxon>
        <taxon>Ustilaginomycetes</taxon>
        <taxon>Ustilaginales</taxon>
        <taxon>Ustilaginaceae</taxon>
        <taxon>Melanopsichium</taxon>
    </lineage>
</organism>
<name>A0A077QUX4_9BASI</name>